<dbReference type="PDB" id="7ZME">
    <property type="method" value="EM"/>
    <property type="resolution" value="2.83 A"/>
    <property type="chains" value="9=1-784"/>
</dbReference>
<dbReference type="InterPro" id="IPR019342">
    <property type="entry name" value="NADH_UbQ_OxRdtase_FeS-su5"/>
</dbReference>
<feature type="region of interest" description="Disordered" evidence="17">
    <location>
        <begin position="540"/>
        <end position="661"/>
    </location>
</feature>
<evidence type="ECO:0007829" key="21">
    <source>
        <dbReference type="PDB" id="7ZM8"/>
    </source>
</evidence>
<keyword evidence="10" id="KW-0249">Electron transport</keyword>
<feature type="compositionally biased region" description="Basic and acidic residues" evidence="17">
    <location>
        <begin position="561"/>
        <end position="574"/>
    </location>
</feature>
<evidence type="ECO:0000313" key="19">
    <source>
        <dbReference type="Proteomes" id="UP000008066"/>
    </source>
</evidence>
<dbReference type="KEGG" id="cthr:CTHT_0065020"/>
<comment type="function">
    <text evidence="1">Accessory subunit of the mitochondrial membrane respiratory chain NADH dehydrogenase (Complex I), that is believed not to be involved in catalysis. Complex I functions in the transfer of electrons from NADH to the respiratory chain. The immediate electron acceptor for the enzyme is believed to be ubiquinone.</text>
</comment>
<evidence type="ECO:0000256" key="17">
    <source>
        <dbReference type="SAM" id="MobiDB-lite"/>
    </source>
</evidence>
<sequence length="784" mass="86926">MASGYGLNGGPSRCFPFWQELLACYVTNSSEDNPDGKNKCIPVMEDYYECLHHRKEAARVRALQAAYREAEAKKLQENPPTAGQIRNLGLLNKEEDTKKHCATATQQWMKMCFALSAKMPCLRGIEVFLTTRPDNEKIPEYPHPEGTSARVICGQHLIRSPSLASNLSNSAITPPSSFSPRKANPLVSVYLPSVPGTPFTINYKISQVPPEPCKYLFFRLYINARPMVSWGIDPHSRPYGKVIKSLWLPSDDRYRGLVGFEKRSFVFLPGEEFKSVAEDGGLIEVQVFRAKDRRARTPKLETFRFRDNYGIAAPSIGLLDKPQNAFFYDWLLIDPKDEPFAKFRMHYRSWRNLKSLNLIPSSEWELLLAVSPKALRTAASTGKIEKPTSPAFSDSDSDDSLCSATDSDECVFDDHSKKTKSNRSKESPFAFLNSPPERFRAMAPSSEKLPQPSKLLRDSQRAPYQSRPLPELPVEAGVNSTGLNPPSVKVAADLRRKPSATSMESNAVSITPSLLRCMEEGTLDLEKAEVGIAKLVKVAASGSEPSSSSSSATQLTVSAVREVELRPPQPERKGGLPMDYSFSDYEKSSQSSFGDDERMSNISDMEEKPFPAPPTCYLPTTGSGLERELAMFDSPSPSPVPYSAMEPPVTPSPSSTPYKTKLGRKPLLFSRRLGLFSPRKSLPSDFLLGQAKKLVVEEETTNSNVSLAFGELTVTDMRAESPSPAPKGKPLRRFSTIRVEEISIKEKRPLFNSLRRIASASPRKLAGRVLSMDLGKKGGEEKEG</sequence>
<keyword evidence="9" id="KW-0999">Mitochondrion inner membrane</keyword>
<feature type="compositionally biased region" description="Basic and acidic residues" evidence="17">
    <location>
        <begin position="595"/>
        <end position="609"/>
    </location>
</feature>
<evidence type="ECO:0000256" key="4">
    <source>
        <dbReference type="ARBA" id="ARBA00007372"/>
    </source>
</evidence>
<evidence type="ECO:0000256" key="1">
    <source>
        <dbReference type="ARBA" id="ARBA00003195"/>
    </source>
</evidence>
<dbReference type="PANTHER" id="PTHR15224">
    <property type="entry name" value="NADH DEHYDROGENASE [UBIQUINONE] IRON-SULFUR PROTEIN 5"/>
    <property type="match status" value="1"/>
</dbReference>
<evidence type="ECO:0007829" key="20">
    <source>
        <dbReference type="PDB" id="7ZM7"/>
    </source>
</evidence>
<dbReference type="PDB" id="7ZM8">
    <property type="method" value="EM"/>
    <property type="resolution" value="2.76 A"/>
    <property type="chains" value="9=1-784"/>
</dbReference>
<evidence type="ECO:0000256" key="15">
    <source>
        <dbReference type="ARBA" id="ARBA00032739"/>
    </source>
</evidence>
<dbReference type="PDB" id="7ZMG">
    <property type="method" value="EM"/>
    <property type="resolution" value="2.44 A"/>
    <property type="chains" value="9=1-784"/>
</dbReference>
<evidence type="ECO:0000256" key="3">
    <source>
        <dbReference type="ARBA" id="ARBA00004637"/>
    </source>
</evidence>
<comment type="similarity">
    <text evidence="4">Belongs to the complex I NDUFS5 subunit family.</text>
</comment>
<dbReference type="PDB" id="7ZMH">
    <property type="method" value="EM"/>
    <property type="resolution" value="2.47 A"/>
    <property type="chains" value="9=1-784"/>
</dbReference>
<name>G0SG48_CHATD</name>
<dbReference type="GO" id="GO:0005743">
    <property type="term" value="C:mitochondrial inner membrane"/>
    <property type="evidence" value="ECO:0007669"/>
    <property type="project" value="UniProtKB-SubCell"/>
</dbReference>
<keyword evidence="12" id="KW-0472">Membrane</keyword>
<dbReference type="PDB" id="7ZM7">
    <property type="method" value="EM"/>
    <property type="resolution" value="2.77 A"/>
    <property type="chains" value="9=1-784"/>
</dbReference>
<evidence type="ECO:0000256" key="14">
    <source>
        <dbReference type="ARBA" id="ARBA00031222"/>
    </source>
</evidence>
<feature type="region of interest" description="Disordered" evidence="17">
    <location>
        <begin position="412"/>
        <end position="480"/>
    </location>
</feature>
<protein>
    <recommendedName>
        <fullName evidence="6">NADH dehydrogenase [ubiquinone] iron-sulfur protein 5</fullName>
    </recommendedName>
    <alternativeName>
        <fullName evidence="14">Complex I-15 kDa</fullName>
    </alternativeName>
    <alternativeName>
        <fullName evidence="15">NADH-ubiquinone oxidoreductase 15 kDa subunit</fullName>
    </alternativeName>
</protein>
<feature type="disulfide bond" evidence="16">
    <location>
        <begin position="24"/>
        <end position="40"/>
    </location>
</feature>
<proteinExistence type="evidence at protein level"/>
<evidence type="ECO:0000256" key="5">
    <source>
        <dbReference type="ARBA" id="ARBA00011261"/>
    </source>
</evidence>
<accession>G0SG48</accession>
<evidence type="ECO:0000313" key="18">
    <source>
        <dbReference type="EMBL" id="EGS17187.1"/>
    </source>
</evidence>
<gene>
    <name evidence="18" type="ORF">CTHT_0065020</name>
</gene>
<dbReference type="STRING" id="759272.G0SG48"/>
<dbReference type="EMDB" id="EMD-14794"/>
<evidence type="ECO:0000256" key="13">
    <source>
        <dbReference type="ARBA" id="ARBA00023157"/>
    </source>
</evidence>
<reference evidence="18 19" key="1">
    <citation type="journal article" date="2011" name="Cell">
        <title>Insight into structure and assembly of the nuclear pore complex by utilizing the genome of a eukaryotic thermophile.</title>
        <authorList>
            <person name="Amlacher S."/>
            <person name="Sarges P."/>
            <person name="Flemming D."/>
            <person name="van Noort V."/>
            <person name="Kunze R."/>
            <person name="Devos D.P."/>
            <person name="Arumugam M."/>
            <person name="Bork P."/>
            <person name="Hurt E."/>
        </authorList>
    </citation>
    <scope>NUCLEOTIDE SEQUENCE [LARGE SCALE GENOMIC DNA]</scope>
    <source>
        <strain evidence="19">DSM 1495 / CBS 144.50 / IMI 039719</strain>
    </source>
</reference>
<dbReference type="EMDB" id="EMD-14797"/>
<evidence type="ECO:0000256" key="10">
    <source>
        <dbReference type="ARBA" id="ARBA00022982"/>
    </source>
</evidence>
<dbReference type="Proteomes" id="UP000008066">
    <property type="component" value="Unassembled WGS sequence"/>
</dbReference>
<comment type="subcellular location">
    <subcellularLocation>
        <location evidence="3">Mitochondrion inner membrane</location>
        <topology evidence="3">Peripheral membrane protein</topology>
    </subcellularLocation>
    <subcellularLocation>
        <location evidence="2">Mitochondrion intermembrane space</location>
    </subcellularLocation>
</comment>
<organism evidence="19">
    <name type="scientific">Chaetomium thermophilum (strain DSM 1495 / CBS 144.50 / IMI 039719)</name>
    <name type="common">Thermochaetoides thermophila</name>
    <dbReference type="NCBI Taxonomy" id="759272"/>
    <lineage>
        <taxon>Eukaryota</taxon>
        <taxon>Fungi</taxon>
        <taxon>Dikarya</taxon>
        <taxon>Ascomycota</taxon>
        <taxon>Pezizomycotina</taxon>
        <taxon>Sordariomycetes</taxon>
        <taxon>Sordariomycetidae</taxon>
        <taxon>Sordariales</taxon>
        <taxon>Chaetomiaceae</taxon>
        <taxon>Thermochaetoides</taxon>
    </lineage>
</organism>
<evidence type="ECO:0000256" key="7">
    <source>
        <dbReference type="ARBA" id="ARBA00022448"/>
    </source>
</evidence>
<feature type="region of interest" description="Disordered" evidence="17">
    <location>
        <begin position="379"/>
        <end position="400"/>
    </location>
</feature>
<dbReference type="RefSeq" id="XP_006696805.1">
    <property type="nucleotide sequence ID" value="XM_006696742.1"/>
</dbReference>
<feature type="disulfide bond" evidence="16 20">
    <location>
        <begin position="14"/>
        <end position="50"/>
    </location>
</feature>
<evidence type="ECO:0000256" key="8">
    <source>
        <dbReference type="ARBA" id="ARBA00022660"/>
    </source>
</evidence>
<dbReference type="GO" id="GO:0032981">
    <property type="term" value="P:mitochondrial respiratory chain complex I assembly"/>
    <property type="evidence" value="ECO:0007669"/>
    <property type="project" value="TreeGrafter"/>
</dbReference>
<dbReference type="GO" id="GO:0005758">
    <property type="term" value="C:mitochondrial intermembrane space"/>
    <property type="evidence" value="ECO:0007669"/>
    <property type="project" value="UniProtKB-SubCell"/>
</dbReference>
<evidence type="ECO:0000256" key="9">
    <source>
        <dbReference type="ARBA" id="ARBA00022792"/>
    </source>
</evidence>
<dbReference type="HOGENOM" id="CLU_357517_0_0_1"/>
<dbReference type="eggNOG" id="ENOG502STT7">
    <property type="taxonomic scope" value="Eukaryota"/>
</dbReference>
<feature type="compositionally biased region" description="Low complexity" evidence="17">
    <location>
        <begin position="540"/>
        <end position="552"/>
    </location>
</feature>
<dbReference type="CDD" id="cd24141">
    <property type="entry name" value="NDUFS5-like"/>
    <property type="match status" value="1"/>
</dbReference>
<dbReference type="EMBL" id="GL988047">
    <property type="protein sequence ID" value="EGS17187.1"/>
    <property type="molecule type" value="Genomic_DNA"/>
</dbReference>
<evidence type="ECO:0000256" key="6">
    <source>
        <dbReference type="ARBA" id="ARBA00013482"/>
    </source>
</evidence>
<keyword evidence="13 16" id="KW-1015">Disulfide bond</keyword>
<keyword evidence="8" id="KW-0679">Respiratory chain</keyword>
<dbReference type="PANTHER" id="PTHR15224:SF1">
    <property type="entry name" value="NADH DEHYDROGENASE [UBIQUINONE] IRON-SULFUR PROTEIN 5"/>
    <property type="match status" value="1"/>
</dbReference>
<dbReference type="SMR" id="G0SG48"/>
<evidence type="ECO:0000256" key="12">
    <source>
        <dbReference type="ARBA" id="ARBA00023136"/>
    </source>
</evidence>
<dbReference type="AlphaFoldDB" id="G0SG48"/>
<evidence type="ECO:0000256" key="2">
    <source>
        <dbReference type="ARBA" id="ARBA00004569"/>
    </source>
</evidence>
<dbReference type="EMDB" id="EMD-14792"/>
<dbReference type="EMDB" id="EMD-14791"/>
<evidence type="ECO:0000256" key="16">
    <source>
        <dbReference type="PIRSR" id="PIRSR619342-50"/>
    </source>
</evidence>
<reference evidence="20 21" key="2">
    <citation type="journal article" date="2022" name="Sci. Adv.">
        <title>Conformational changes in mitochondrial complex I of the thermophilic eukaryote &lt;i&gt;Chaetomium thermophilum&lt;/i&gt;.</title>
        <authorList>
            <person name="Laube E."/>
            <person name="Meier-Credo J."/>
            <person name="Langer J.D."/>
            <person name="Kuhlbrandt W."/>
        </authorList>
    </citation>
    <scope>STRUCTURE BY ELECTRON MICROSCOPY (2.44 ANGSTROMS)</scope>
    <scope>DISULFIDE BONDS</scope>
</reference>
<evidence type="ECO:0000256" key="11">
    <source>
        <dbReference type="ARBA" id="ARBA00023128"/>
    </source>
</evidence>
<keyword evidence="7" id="KW-0813">Transport</keyword>
<dbReference type="EMDB" id="EMD-14796"/>
<comment type="subunit">
    <text evidence="5">Mammalian complex I is composed of 45 different subunits. This is a component of the iron-sulfur (IP) fragment of the enzyme.</text>
</comment>
<keyword evidence="20 21" id="KW-0002">3D-structure</keyword>
<dbReference type="PDB" id="7ZMB">
    <property type="method" value="EM"/>
    <property type="resolution" value="2.75 A"/>
    <property type="chains" value="9=1-784"/>
</dbReference>
<dbReference type="OrthoDB" id="436496at2759"/>
<keyword evidence="11" id="KW-0496">Mitochondrion</keyword>
<keyword evidence="19" id="KW-1185">Reference proteome</keyword>
<dbReference type="GeneID" id="18260540"/>
<dbReference type="EMDB" id="EMD-14798"/>